<sequence length="253" mass="29289">MSCSAAIRPEPPRMRLTFDIVVPTAMADYDSTPSPVSEEDFEELKKRLQMIFDADPDQFHNDYSIKRFLRAFRTVDAAFQAILKCNKWRTEYGVKSISANEPDIKRNIEAKKAMVLPNRDFYGRPVIYIPACKHNVQEREIDELTRFIVYILEEACKKCFEEVVDNLCIIFDLKDFGLNSMDYPLIKNLIWLLSKHYPERLGICLILNSPAIFSGCWSVIRGWLNEVTAKKVVFIGSQDDLVKYVHPDILPNL</sequence>
<reference evidence="1" key="1">
    <citation type="submission" date="2020-05" db="EMBL/GenBank/DDBJ databases">
        <title>Large-scale comparative analyses of tick genomes elucidate their genetic diversity and vector capacities.</title>
        <authorList>
            <person name="Jia N."/>
            <person name="Wang J."/>
            <person name="Shi W."/>
            <person name="Du L."/>
            <person name="Sun Y."/>
            <person name="Zhan W."/>
            <person name="Jiang J."/>
            <person name="Wang Q."/>
            <person name="Zhang B."/>
            <person name="Ji P."/>
            <person name="Sakyi L.B."/>
            <person name="Cui X."/>
            <person name="Yuan T."/>
            <person name="Jiang B."/>
            <person name="Yang W."/>
            <person name="Lam T.T.-Y."/>
            <person name="Chang Q."/>
            <person name="Ding S."/>
            <person name="Wang X."/>
            <person name="Zhu J."/>
            <person name="Ruan X."/>
            <person name="Zhao L."/>
            <person name="Wei J."/>
            <person name="Que T."/>
            <person name="Du C."/>
            <person name="Cheng J."/>
            <person name="Dai P."/>
            <person name="Han X."/>
            <person name="Huang E."/>
            <person name="Gao Y."/>
            <person name="Liu J."/>
            <person name="Shao H."/>
            <person name="Ye R."/>
            <person name="Li L."/>
            <person name="Wei W."/>
            <person name="Wang X."/>
            <person name="Wang C."/>
            <person name="Yang T."/>
            <person name="Huo Q."/>
            <person name="Li W."/>
            <person name="Guo W."/>
            <person name="Chen H."/>
            <person name="Zhou L."/>
            <person name="Ni X."/>
            <person name="Tian J."/>
            <person name="Zhou Y."/>
            <person name="Sheng Y."/>
            <person name="Liu T."/>
            <person name="Pan Y."/>
            <person name="Xia L."/>
            <person name="Li J."/>
            <person name="Zhao F."/>
            <person name="Cao W."/>
        </authorList>
    </citation>
    <scope>NUCLEOTIDE SEQUENCE</scope>
    <source>
        <strain evidence="1">Hyas-2018</strain>
    </source>
</reference>
<proteinExistence type="predicted"/>
<keyword evidence="2" id="KW-1185">Reference proteome</keyword>
<protein>
    <submittedName>
        <fullName evidence="1">Uncharacterized protein</fullName>
    </submittedName>
</protein>
<accession>A0ACB7SSU5</accession>
<evidence type="ECO:0000313" key="1">
    <source>
        <dbReference type="EMBL" id="KAH6937137.1"/>
    </source>
</evidence>
<name>A0ACB7SSU5_HYAAI</name>
<dbReference type="EMBL" id="CM023483">
    <property type="protein sequence ID" value="KAH6937137.1"/>
    <property type="molecule type" value="Genomic_DNA"/>
</dbReference>
<organism evidence="1 2">
    <name type="scientific">Hyalomma asiaticum</name>
    <name type="common">Tick</name>
    <dbReference type="NCBI Taxonomy" id="266040"/>
    <lineage>
        <taxon>Eukaryota</taxon>
        <taxon>Metazoa</taxon>
        <taxon>Ecdysozoa</taxon>
        <taxon>Arthropoda</taxon>
        <taxon>Chelicerata</taxon>
        <taxon>Arachnida</taxon>
        <taxon>Acari</taxon>
        <taxon>Parasitiformes</taxon>
        <taxon>Ixodida</taxon>
        <taxon>Ixodoidea</taxon>
        <taxon>Ixodidae</taxon>
        <taxon>Hyalomminae</taxon>
        <taxon>Hyalomma</taxon>
    </lineage>
</organism>
<dbReference type="Proteomes" id="UP000821845">
    <property type="component" value="Chromosome 3"/>
</dbReference>
<evidence type="ECO:0000313" key="2">
    <source>
        <dbReference type="Proteomes" id="UP000821845"/>
    </source>
</evidence>
<gene>
    <name evidence="1" type="ORF">HPB50_025783</name>
</gene>
<comment type="caution">
    <text evidence="1">The sequence shown here is derived from an EMBL/GenBank/DDBJ whole genome shotgun (WGS) entry which is preliminary data.</text>
</comment>